<accession>A0A0L0TEM3</accession>
<feature type="compositionally biased region" description="Low complexity" evidence="1">
    <location>
        <begin position="42"/>
        <end position="64"/>
    </location>
</feature>
<protein>
    <recommendedName>
        <fullName evidence="2">SEC7 domain-containing protein</fullName>
    </recommendedName>
</protein>
<dbReference type="InterPro" id="IPR035999">
    <property type="entry name" value="Sec7_dom_sf"/>
</dbReference>
<reference evidence="3 4" key="1">
    <citation type="submission" date="2009-11" db="EMBL/GenBank/DDBJ databases">
        <title>Annotation of Allomyces macrogynus ATCC 38327.</title>
        <authorList>
            <consortium name="The Broad Institute Genome Sequencing Platform"/>
            <person name="Russ C."/>
            <person name="Cuomo C."/>
            <person name="Burger G."/>
            <person name="Gray M.W."/>
            <person name="Holland P.W.H."/>
            <person name="King N."/>
            <person name="Lang F.B.F."/>
            <person name="Roger A.J."/>
            <person name="Ruiz-Trillo I."/>
            <person name="Young S.K."/>
            <person name="Zeng Q."/>
            <person name="Gargeya S."/>
            <person name="Fitzgerald M."/>
            <person name="Haas B."/>
            <person name="Abouelleil A."/>
            <person name="Alvarado L."/>
            <person name="Arachchi H.M."/>
            <person name="Berlin A."/>
            <person name="Chapman S.B."/>
            <person name="Gearin G."/>
            <person name="Goldberg J."/>
            <person name="Griggs A."/>
            <person name="Gujja S."/>
            <person name="Hansen M."/>
            <person name="Heiman D."/>
            <person name="Howarth C."/>
            <person name="Larimer J."/>
            <person name="Lui A."/>
            <person name="MacDonald P.J.P."/>
            <person name="McCowen C."/>
            <person name="Montmayeur A."/>
            <person name="Murphy C."/>
            <person name="Neiman D."/>
            <person name="Pearson M."/>
            <person name="Priest M."/>
            <person name="Roberts A."/>
            <person name="Saif S."/>
            <person name="Shea T."/>
            <person name="Sisk P."/>
            <person name="Stolte C."/>
            <person name="Sykes S."/>
            <person name="Wortman J."/>
            <person name="Nusbaum C."/>
            <person name="Birren B."/>
        </authorList>
    </citation>
    <scope>NUCLEOTIDE SEQUENCE [LARGE SCALE GENOMIC DNA]</scope>
    <source>
        <strain evidence="3 4">ATCC 38327</strain>
    </source>
</reference>
<dbReference type="PANTHER" id="PTHR10663:SF395">
    <property type="entry name" value="SEC7 DOMAIN CONTAINING PROTEIN"/>
    <property type="match status" value="1"/>
</dbReference>
<dbReference type="OrthoDB" id="430364at2759"/>
<feature type="compositionally biased region" description="Low complexity" evidence="1">
    <location>
        <begin position="71"/>
        <end position="102"/>
    </location>
</feature>
<dbReference type="PANTHER" id="PTHR10663">
    <property type="entry name" value="GUANYL-NUCLEOTIDE EXCHANGE FACTOR"/>
    <property type="match status" value="1"/>
</dbReference>
<evidence type="ECO:0000313" key="4">
    <source>
        <dbReference type="Proteomes" id="UP000054350"/>
    </source>
</evidence>
<organism evidence="3 4">
    <name type="scientific">Allomyces macrogynus (strain ATCC 38327)</name>
    <name type="common">Allomyces javanicus var. macrogynus</name>
    <dbReference type="NCBI Taxonomy" id="578462"/>
    <lineage>
        <taxon>Eukaryota</taxon>
        <taxon>Fungi</taxon>
        <taxon>Fungi incertae sedis</taxon>
        <taxon>Blastocladiomycota</taxon>
        <taxon>Blastocladiomycetes</taxon>
        <taxon>Blastocladiales</taxon>
        <taxon>Blastocladiaceae</taxon>
        <taxon>Allomyces</taxon>
    </lineage>
</organism>
<dbReference type="AlphaFoldDB" id="A0A0L0TEM3"/>
<dbReference type="InterPro" id="IPR011993">
    <property type="entry name" value="PH-like_dom_sf"/>
</dbReference>
<name>A0A0L0TEM3_ALLM3</name>
<feature type="compositionally biased region" description="Polar residues" evidence="1">
    <location>
        <begin position="640"/>
        <end position="659"/>
    </location>
</feature>
<feature type="compositionally biased region" description="Gly residues" evidence="1">
    <location>
        <begin position="489"/>
        <end position="500"/>
    </location>
</feature>
<proteinExistence type="predicted"/>
<feature type="region of interest" description="Disordered" evidence="1">
    <location>
        <begin position="480"/>
        <end position="502"/>
    </location>
</feature>
<dbReference type="Gene3D" id="1.10.220.20">
    <property type="match status" value="1"/>
</dbReference>
<dbReference type="GO" id="GO:0032012">
    <property type="term" value="P:regulation of ARF protein signal transduction"/>
    <property type="evidence" value="ECO:0007669"/>
    <property type="project" value="InterPro"/>
</dbReference>
<feature type="region of interest" description="Disordered" evidence="1">
    <location>
        <begin position="1"/>
        <end position="127"/>
    </location>
</feature>
<feature type="compositionally biased region" description="Polar residues" evidence="1">
    <location>
        <begin position="1"/>
        <end position="16"/>
    </location>
</feature>
<dbReference type="Pfam" id="PF01369">
    <property type="entry name" value="Sec7"/>
    <property type="match status" value="1"/>
</dbReference>
<sequence>MNRYSSTPLLRTFTSHLRQKLAGGSGGGGGSAGKGRRASEFTGVGAPTSSPGPSSVVGTPASSSQPNLNPTTSSASASSSTTNTLSHHLTVGSSASSVPRSRSMNELFGNGGSVLGKRASVRPHGERTPPLAAAAARSRDESVAAARKIQTWWRMRQMRLHFSHILKRAGSGASIVAAQRPPGSRGSSGDDPLRRGTRHYVLLFNQDPREAVEAMRSGPLATYSPDEADDHLVEFLRRNTLTLDKTRIGELFGLPDPPIQRLLHAYMASLPLDHLGLSDALRAALATFRLPGEAQKIDRILDAWARAYCAANPGTYRDPTTAFVLAFSVIMLNTDAHNPAVKKKMTLAEFIRNNRGIDAGGNVPEATLRRLYYDIKCCAIRMQDRADPGEMAVVKAIAGVENSRSKLVAEFIAFKVIKGAKHERFVFLFKDVLVITKQKPGPKYLINHQWPIQAVTVYPASNSSSDYDFPHSVYLGYDDEADDSSPMAGTGGSAGSGGVGSTSDLSDRVHLAFSTPEEHEVFLKQLSVAKVEQSKQHEALTDYLANRVARTKSTLERRYRSVSEDPAAAAPHLTRDPSSPPSRPSTPPTTQLFTSRHLSTSPNHDNPPPLVVSPPPPPPPTSSNDDIDATAVPLPRSPTAPLSSFTASTVNASASQFSI</sequence>
<dbReference type="InterPro" id="IPR023394">
    <property type="entry name" value="Sec7_C_sf"/>
</dbReference>
<dbReference type="SUPFAM" id="SSF48425">
    <property type="entry name" value="Sec7 domain"/>
    <property type="match status" value="1"/>
</dbReference>
<dbReference type="Gene3D" id="2.30.29.30">
    <property type="entry name" value="Pleckstrin-homology domain (PH domain)/Phosphotyrosine-binding domain (PTB)"/>
    <property type="match status" value="1"/>
</dbReference>
<dbReference type="GO" id="GO:0005085">
    <property type="term" value="F:guanyl-nucleotide exchange factor activity"/>
    <property type="evidence" value="ECO:0007669"/>
    <property type="project" value="InterPro"/>
</dbReference>
<feature type="compositionally biased region" description="Polar residues" evidence="1">
    <location>
        <begin position="591"/>
        <end position="604"/>
    </location>
</feature>
<dbReference type="PROSITE" id="PS50190">
    <property type="entry name" value="SEC7"/>
    <property type="match status" value="1"/>
</dbReference>
<gene>
    <name evidence="3" type="ORF">AMAG_17261</name>
</gene>
<dbReference type="CDD" id="cd00171">
    <property type="entry name" value="Sec7"/>
    <property type="match status" value="1"/>
</dbReference>
<dbReference type="SUPFAM" id="SSF50729">
    <property type="entry name" value="PH domain-like"/>
    <property type="match status" value="1"/>
</dbReference>
<dbReference type="FunFam" id="1.10.1000.11:FF:000002">
    <property type="entry name" value="Cytohesin 1"/>
    <property type="match status" value="1"/>
</dbReference>
<feature type="domain" description="SEC7" evidence="2">
    <location>
        <begin position="193"/>
        <end position="378"/>
    </location>
</feature>
<dbReference type="Gene3D" id="1.10.1000.11">
    <property type="entry name" value="Arf Nucleotide-binding Site Opener,domain 2"/>
    <property type="match status" value="1"/>
</dbReference>
<dbReference type="InterPro" id="IPR000904">
    <property type="entry name" value="Sec7_dom"/>
</dbReference>
<dbReference type="STRING" id="578462.A0A0L0TEM3"/>
<feature type="compositionally biased region" description="Gly residues" evidence="1">
    <location>
        <begin position="23"/>
        <end position="33"/>
    </location>
</feature>
<keyword evidence="4" id="KW-1185">Reference proteome</keyword>
<feature type="region of interest" description="Disordered" evidence="1">
    <location>
        <begin position="555"/>
        <end position="659"/>
    </location>
</feature>
<evidence type="ECO:0000313" key="3">
    <source>
        <dbReference type="EMBL" id="KNE73111.1"/>
    </source>
</evidence>
<dbReference type="SMART" id="SM00222">
    <property type="entry name" value="Sec7"/>
    <property type="match status" value="1"/>
</dbReference>
<evidence type="ECO:0000256" key="1">
    <source>
        <dbReference type="SAM" id="MobiDB-lite"/>
    </source>
</evidence>
<dbReference type="Proteomes" id="UP000054350">
    <property type="component" value="Unassembled WGS sequence"/>
</dbReference>
<dbReference type="VEuPathDB" id="FungiDB:AMAG_17261"/>
<feature type="compositionally biased region" description="Pro residues" evidence="1">
    <location>
        <begin position="578"/>
        <end position="587"/>
    </location>
</feature>
<reference evidence="4" key="2">
    <citation type="submission" date="2009-11" db="EMBL/GenBank/DDBJ databases">
        <title>The Genome Sequence of Allomyces macrogynus strain ATCC 38327.</title>
        <authorList>
            <consortium name="The Broad Institute Genome Sequencing Platform"/>
            <person name="Russ C."/>
            <person name="Cuomo C."/>
            <person name="Shea T."/>
            <person name="Young S.K."/>
            <person name="Zeng Q."/>
            <person name="Koehrsen M."/>
            <person name="Haas B."/>
            <person name="Borodovsky M."/>
            <person name="Guigo R."/>
            <person name="Alvarado L."/>
            <person name="Berlin A."/>
            <person name="Borenstein D."/>
            <person name="Chen Z."/>
            <person name="Engels R."/>
            <person name="Freedman E."/>
            <person name="Gellesch M."/>
            <person name="Goldberg J."/>
            <person name="Griggs A."/>
            <person name="Gujja S."/>
            <person name="Heiman D."/>
            <person name="Hepburn T."/>
            <person name="Howarth C."/>
            <person name="Jen D."/>
            <person name="Larson L."/>
            <person name="Lewis B."/>
            <person name="Mehta T."/>
            <person name="Park D."/>
            <person name="Pearson M."/>
            <person name="Roberts A."/>
            <person name="Saif S."/>
            <person name="Shenoy N."/>
            <person name="Sisk P."/>
            <person name="Stolte C."/>
            <person name="Sykes S."/>
            <person name="Walk T."/>
            <person name="White J."/>
            <person name="Yandava C."/>
            <person name="Burger G."/>
            <person name="Gray M.W."/>
            <person name="Holland P.W.H."/>
            <person name="King N."/>
            <person name="Lang F.B.F."/>
            <person name="Roger A.J."/>
            <person name="Ruiz-Trillo I."/>
            <person name="Lander E."/>
            <person name="Nusbaum C."/>
        </authorList>
    </citation>
    <scope>NUCLEOTIDE SEQUENCE [LARGE SCALE GENOMIC DNA]</scope>
    <source>
        <strain evidence="4">ATCC 38327</strain>
    </source>
</reference>
<feature type="compositionally biased region" description="Pro residues" evidence="1">
    <location>
        <begin position="605"/>
        <end position="621"/>
    </location>
</feature>
<dbReference type="eggNOG" id="KOG0929">
    <property type="taxonomic scope" value="Eukaryota"/>
</dbReference>
<dbReference type="EMBL" id="GG745388">
    <property type="protein sequence ID" value="KNE73111.1"/>
    <property type="molecule type" value="Genomic_DNA"/>
</dbReference>
<evidence type="ECO:0000259" key="2">
    <source>
        <dbReference type="PROSITE" id="PS50190"/>
    </source>
</evidence>
<feature type="region of interest" description="Disordered" evidence="1">
    <location>
        <begin position="175"/>
        <end position="195"/>
    </location>
</feature>